<evidence type="ECO:0000256" key="5">
    <source>
        <dbReference type="ARBA" id="ARBA00022840"/>
    </source>
</evidence>
<comment type="catalytic activity">
    <reaction evidence="9">
        <text>ATP + H2O = ADP + phosphate + H(+)</text>
        <dbReference type="Rhea" id="RHEA:13065"/>
        <dbReference type="ChEBI" id="CHEBI:15377"/>
        <dbReference type="ChEBI" id="CHEBI:15378"/>
        <dbReference type="ChEBI" id="CHEBI:30616"/>
        <dbReference type="ChEBI" id="CHEBI:43474"/>
        <dbReference type="ChEBI" id="CHEBI:456216"/>
        <dbReference type="EC" id="5.6.2.4"/>
    </reaction>
</comment>
<dbReference type="InterPro" id="IPR014001">
    <property type="entry name" value="Helicase_ATP-bd"/>
</dbReference>
<dbReference type="InterPro" id="IPR027417">
    <property type="entry name" value="P-loop_NTPase"/>
</dbReference>
<dbReference type="PANTHER" id="PTHR11274:SF0">
    <property type="entry name" value="GENERAL TRANSCRIPTION AND DNA REPAIR FACTOR IIH HELICASE SUBUNIT XPB"/>
    <property type="match status" value="1"/>
</dbReference>
<dbReference type="PROSITE" id="PS51192">
    <property type="entry name" value="HELICASE_ATP_BIND_1"/>
    <property type="match status" value="1"/>
</dbReference>
<keyword evidence="4 12" id="KW-0347">Helicase</keyword>
<dbReference type="InterPro" id="IPR006935">
    <property type="entry name" value="Helicase/UvrB_N"/>
</dbReference>
<dbReference type="SMART" id="SM00487">
    <property type="entry name" value="DEXDc"/>
    <property type="match status" value="1"/>
</dbReference>
<protein>
    <recommendedName>
        <fullName evidence="8">DNA 3'-5' helicase</fullName>
        <ecNumber evidence="8">5.6.2.4</ecNumber>
    </recommendedName>
</protein>
<organism evidence="12 13">
    <name type="scientific">Ktedonobacter robiniae</name>
    <dbReference type="NCBI Taxonomy" id="2778365"/>
    <lineage>
        <taxon>Bacteria</taxon>
        <taxon>Bacillati</taxon>
        <taxon>Chloroflexota</taxon>
        <taxon>Ktedonobacteria</taxon>
        <taxon>Ktedonobacterales</taxon>
        <taxon>Ktedonobacteraceae</taxon>
        <taxon>Ktedonobacter</taxon>
    </lineage>
</organism>
<evidence type="ECO:0000256" key="8">
    <source>
        <dbReference type="ARBA" id="ARBA00034808"/>
    </source>
</evidence>
<comment type="caution">
    <text evidence="12">The sequence shown here is derived from an EMBL/GenBank/DDBJ whole genome shotgun (WGS) entry which is preliminary data.</text>
</comment>
<evidence type="ECO:0000256" key="7">
    <source>
        <dbReference type="ARBA" id="ARBA00034617"/>
    </source>
</evidence>
<evidence type="ECO:0000256" key="4">
    <source>
        <dbReference type="ARBA" id="ARBA00022806"/>
    </source>
</evidence>
<evidence type="ECO:0000256" key="9">
    <source>
        <dbReference type="ARBA" id="ARBA00048988"/>
    </source>
</evidence>
<dbReference type="Gene3D" id="3.40.50.300">
    <property type="entry name" value="P-loop containing nucleotide triphosphate hydrolases"/>
    <property type="match status" value="2"/>
</dbReference>
<sequence>MSKKATSETVLEMRGRDLVITPSAEYSRLTPEEQLTALFGKRLSPFVAETLTQDKRHAFWRTKPYYFSAVKAALQEQQISLRIAFEERPALPFATRLGMSPRPYQQEALQAWLDVGSAGVVILPTGAGKTFTAAMALHELGLWTLIVVPTIDLLQQWRVALATALSLESSEIGLFGGGEKTLKPITVITYDSAALYPRELAQFGLLVFDECHHLPAPTYRLIAESAFTPLRLGLSATPERSDMAHIELDELIGPEVYRRSPSELTEDRYLAQYREVVVPIALAEEDAERYNEQRQIYRAFLQRRRIIIRSPEDFQQKVIYMSARDPEAREAMLAWREARNIAMNAPAKYAEIERILREHAQDQAILFSEYNYVVDEISRRLCIPSITYKTPAEERRTILERFRSGQYTKLVTGRVLNEGVDVPDCRVAVIVSGNSTKREYIQRLGRVLRPKEGQALLYELVTSDTTEESVAKRRR</sequence>
<comment type="catalytic activity">
    <reaction evidence="7">
        <text>Couples ATP hydrolysis with the unwinding of duplex DNA by translocating in the 3'-5' direction.</text>
        <dbReference type="EC" id="5.6.2.4"/>
    </reaction>
</comment>
<dbReference type="Pfam" id="PF04851">
    <property type="entry name" value="ResIII"/>
    <property type="match status" value="1"/>
</dbReference>
<evidence type="ECO:0000313" key="12">
    <source>
        <dbReference type="EMBL" id="GHO52698.1"/>
    </source>
</evidence>
<proteinExistence type="inferred from homology"/>
<feature type="domain" description="Helicase ATP-binding" evidence="10">
    <location>
        <begin position="110"/>
        <end position="256"/>
    </location>
</feature>
<keyword evidence="6" id="KW-0413">Isomerase</keyword>
<dbReference type="Gene3D" id="6.10.140.1180">
    <property type="match status" value="1"/>
</dbReference>
<feature type="domain" description="Helicase C-terminal" evidence="11">
    <location>
        <begin position="351"/>
        <end position="475"/>
    </location>
</feature>
<keyword evidence="3" id="KW-0378">Hydrolase</keyword>
<evidence type="ECO:0000256" key="1">
    <source>
        <dbReference type="ARBA" id="ARBA00006637"/>
    </source>
</evidence>
<dbReference type="CDD" id="cd17926">
    <property type="entry name" value="DEXHc_RE"/>
    <property type="match status" value="1"/>
</dbReference>
<comment type="similarity">
    <text evidence="1">Belongs to the helicase family. RAD25/XPB subfamily.</text>
</comment>
<dbReference type="InterPro" id="IPR032438">
    <property type="entry name" value="ERCC3_RAD25_C"/>
</dbReference>
<dbReference type="Proteomes" id="UP000654345">
    <property type="component" value="Unassembled WGS sequence"/>
</dbReference>
<dbReference type="SUPFAM" id="SSF52540">
    <property type="entry name" value="P-loop containing nucleoside triphosphate hydrolases"/>
    <property type="match status" value="1"/>
</dbReference>
<evidence type="ECO:0000313" key="13">
    <source>
        <dbReference type="Proteomes" id="UP000654345"/>
    </source>
</evidence>
<dbReference type="PROSITE" id="PS51194">
    <property type="entry name" value="HELICASE_CTER"/>
    <property type="match status" value="1"/>
</dbReference>
<dbReference type="InterPro" id="IPR050615">
    <property type="entry name" value="ATP-dep_DNA_Helicase"/>
</dbReference>
<gene>
    <name evidence="12" type="ORF">KSB_11730</name>
</gene>
<evidence type="ECO:0000256" key="6">
    <source>
        <dbReference type="ARBA" id="ARBA00023235"/>
    </source>
</evidence>
<dbReference type="Pfam" id="PF16203">
    <property type="entry name" value="ERCC3_RAD25_C"/>
    <property type="match status" value="1"/>
</dbReference>
<dbReference type="PANTHER" id="PTHR11274">
    <property type="entry name" value="RAD25/XP-B DNA REPAIR HELICASE"/>
    <property type="match status" value="1"/>
</dbReference>
<evidence type="ECO:0000256" key="3">
    <source>
        <dbReference type="ARBA" id="ARBA00022801"/>
    </source>
</evidence>
<dbReference type="SMART" id="SM00490">
    <property type="entry name" value="HELICc"/>
    <property type="match status" value="1"/>
</dbReference>
<dbReference type="EC" id="5.6.2.4" evidence="8"/>
<dbReference type="EMBL" id="BNJG01000001">
    <property type="protein sequence ID" value="GHO52698.1"/>
    <property type="molecule type" value="Genomic_DNA"/>
</dbReference>
<keyword evidence="13" id="KW-1185">Reference proteome</keyword>
<dbReference type="RefSeq" id="WP_236037928.1">
    <property type="nucleotide sequence ID" value="NZ_BNJG01000001.1"/>
</dbReference>
<accession>A0ABQ3UJ42</accession>
<evidence type="ECO:0000259" key="11">
    <source>
        <dbReference type="PROSITE" id="PS51194"/>
    </source>
</evidence>
<evidence type="ECO:0000259" key="10">
    <source>
        <dbReference type="PROSITE" id="PS51192"/>
    </source>
</evidence>
<reference evidence="12 13" key="1">
    <citation type="journal article" date="2021" name="Int. J. Syst. Evol. Microbiol.">
        <title>Reticulibacter mediterranei gen. nov., sp. nov., within the new family Reticulibacteraceae fam. nov., and Ktedonospora formicarum gen. nov., sp. nov., Ktedonobacter robiniae sp. nov., Dictyobacter formicarum sp. nov. and Dictyobacter arantiisoli sp. nov., belonging to the class Ktedonobacteria.</title>
        <authorList>
            <person name="Yabe S."/>
            <person name="Zheng Y."/>
            <person name="Wang C.M."/>
            <person name="Sakai Y."/>
            <person name="Abe K."/>
            <person name="Yokota A."/>
            <person name="Donadio S."/>
            <person name="Cavaletti L."/>
            <person name="Monciardini P."/>
        </authorList>
    </citation>
    <scope>NUCLEOTIDE SEQUENCE [LARGE SCALE GENOMIC DNA]</scope>
    <source>
        <strain evidence="12 13">SOSP1-30</strain>
    </source>
</reference>
<dbReference type="GO" id="GO:0004386">
    <property type="term" value="F:helicase activity"/>
    <property type="evidence" value="ECO:0007669"/>
    <property type="project" value="UniProtKB-KW"/>
</dbReference>
<keyword evidence="2" id="KW-0547">Nucleotide-binding</keyword>
<keyword evidence="5" id="KW-0067">ATP-binding</keyword>
<dbReference type="InterPro" id="IPR001650">
    <property type="entry name" value="Helicase_C-like"/>
</dbReference>
<evidence type="ECO:0000256" key="2">
    <source>
        <dbReference type="ARBA" id="ARBA00022741"/>
    </source>
</evidence>
<name>A0ABQ3UJ42_9CHLR</name>